<evidence type="ECO:0000256" key="1">
    <source>
        <dbReference type="SAM" id="MobiDB-lite"/>
    </source>
</evidence>
<comment type="caution">
    <text evidence="3">The sequence shown here is derived from an EMBL/GenBank/DDBJ whole genome shotgun (WGS) entry which is preliminary data.</text>
</comment>
<name>A0A1Y4LA54_9FIRM</name>
<protein>
    <recommendedName>
        <fullName evidence="2">Protein CotJB domain-containing protein</fullName>
    </recommendedName>
</protein>
<proteinExistence type="predicted"/>
<accession>A0A1Y4LA54</accession>
<dbReference type="Pfam" id="PF12652">
    <property type="entry name" value="CotJB"/>
    <property type="match status" value="1"/>
</dbReference>
<feature type="domain" description="Protein CotJB" evidence="2">
    <location>
        <begin position="44"/>
        <end position="118"/>
    </location>
</feature>
<sequence length="122" mass="13623">MRPMSPSPAAPSSPVSTNPSSANAPSSIRRLSDGGADPMTERQNMLRTVQMHDFALLEAAEYLDAYPQNADALAYFKTQQALYQAAVDAYTQKYGPLQYKNGKYDNMWSWVDDPWPWEGADQ</sequence>
<reference evidence="4" key="1">
    <citation type="submission" date="2017-04" db="EMBL/GenBank/DDBJ databases">
        <title>Function of individual gut microbiota members based on whole genome sequencing of pure cultures obtained from chicken caecum.</title>
        <authorList>
            <person name="Medvecky M."/>
            <person name="Cejkova D."/>
            <person name="Polansky O."/>
            <person name="Karasova D."/>
            <person name="Kubasova T."/>
            <person name="Cizek A."/>
            <person name="Rychlik I."/>
        </authorList>
    </citation>
    <scope>NUCLEOTIDE SEQUENCE [LARGE SCALE GENOMIC DNA]</scope>
    <source>
        <strain evidence="4">An180</strain>
    </source>
</reference>
<feature type="compositionally biased region" description="Pro residues" evidence="1">
    <location>
        <begin position="1"/>
        <end position="11"/>
    </location>
</feature>
<dbReference type="EMBL" id="NFKK01000003">
    <property type="protein sequence ID" value="OUP53606.1"/>
    <property type="molecule type" value="Genomic_DNA"/>
</dbReference>
<dbReference type="AlphaFoldDB" id="A0A1Y4LA54"/>
<gene>
    <name evidence="3" type="ORF">B5F17_03195</name>
</gene>
<feature type="compositionally biased region" description="Low complexity" evidence="1">
    <location>
        <begin position="12"/>
        <end position="27"/>
    </location>
</feature>
<evidence type="ECO:0000313" key="4">
    <source>
        <dbReference type="Proteomes" id="UP000195897"/>
    </source>
</evidence>
<dbReference type="InterPro" id="IPR024207">
    <property type="entry name" value="CotJB_dom"/>
</dbReference>
<evidence type="ECO:0000313" key="3">
    <source>
        <dbReference type="EMBL" id="OUP53606.1"/>
    </source>
</evidence>
<feature type="region of interest" description="Disordered" evidence="1">
    <location>
        <begin position="1"/>
        <end position="42"/>
    </location>
</feature>
<organism evidence="3 4">
    <name type="scientific">Butyricicoccus pullicaecorum</name>
    <dbReference type="NCBI Taxonomy" id="501571"/>
    <lineage>
        <taxon>Bacteria</taxon>
        <taxon>Bacillati</taxon>
        <taxon>Bacillota</taxon>
        <taxon>Clostridia</taxon>
        <taxon>Eubacteriales</taxon>
        <taxon>Butyricicoccaceae</taxon>
        <taxon>Butyricicoccus</taxon>
    </lineage>
</organism>
<evidence type="ECO:0000259" key="2">
    <source>
        <dbReference type="Pfam" id="PF12652"/>
    </source>
</evidence>
<dbReference type="Proteomes" id="UP000195897">
    <property type="component" value="Unassembled WGS sequence"/>
</dbReference>